<dbReference type="RefSeq" id="WP_181662789.1">
    <property type="nucleotide sequence ID" value="NZ_JACEHE010000059.1"/>
</dbReference>
<proteinExistence type="predicted"/>
<comment type="caution">
    <text evidence="1">The sequence shown here is derived from an EMBL/GenBank/DDBJ whole genome shotgun (WGS) entry which is preliminary data.</text>
</comment>
<dbReference type="EMBL" id="JACEHE010000059">
    <property type="protein sequence ID" value="MBA2951878.1"/>
    <property type="molecule type" value="Genomic_DNA"/>
</dbReference>
<dbReference type="Proteomes" id="UP000545761">
    <property type="component" value="Unassembled WGS sequence"/>
</dbReference>
<evidence type="ECO:0000313" key="2">
    <source>
        <dbReference type="Proteomes" id="UP000545761"/>
    </source>
</evidence>
<reference evidence="1 2" key="1">
    <citation type="submission" date="2020-07" db="EMBL/GenBank/DDBJ databases">
        <title>Streptomyces isolated from Indian soil.</title>
        <authorList>
            <person name="Mandal S."/>
            <person name="Maiti P.K."/>
        </authorList>
    </citation>
    <scope>NUCLEOTIDE SEQUENCE [LARGE SCALE GENOMIC DNA]</scope>
    <source>
        <strain evidence="1 2">PSKA28</strain>
    </source>
</reference>
<protein>
    <submittedName>
        <fullName evidence="1">Uncharacterized protein</fullName>
    </submittedName>
</protein>
<sequence>MAEPTRQAPTAYDPLPSVPRLLTELGQEDFWGRYAQIRGDAEHFHPDYLATRRRSVLLLRAVIADLFALADPANTRAAVEAGRAANALRRADWLLTCNGEQARSWLRGQFQKWETREHPHPPNCPGG</sequence>
<evidence type="ECO:0000313" key="1">
    <source>
        <dbReference type="EMBL" id="MBA2951878.1"/>
    </source>
</evidence>
<accession>A0A7W0DV51</accession>
<gene>
    <name evidence="1" type="ORF">H1D24_40595</name>
</gene>
<dbReference type="AlphaFoldDB" id="A0A7W0DV51"/>
<name>A0A7W0DV51_9ACTN</name>
<organism evidence="1 2">
    <name type="scientific">Streptomyces himalayensis subsp. himalayensis</name>
    <dbReference type="NCBI Taxonomy" id="2756131"/>
    <lineage>
        <taxon>Bacteria</taxon>
        <taxon>Bacillati</taxon>
        <taxon>Actinomycetota</taxon>
        <taxon>Actinomycetes</taxon>
        <taxon>Kitasatosporales</taxon>
        <taxon>Streptomycetaceae</taxon>
        <taxon>Streptomyces</taxon>
        <taxon>Streptomyces himalayensis</taxon>
    </lineage>
</organism>